<dbReference type="RefSeq" id="XP_036355483.1">
    <property type="nucleotide sequence ID" value="XM_036499590.1"/>
</dbReference>
<gene>
    <name evidence="5 6 7" type="primary">LOC115232399</name>
</gene>
<proteinExistence type="predicted"/>
<evidence type="ECO:0000259" key="3">
    <source>
        <dbReference type="SMART" id="SM00382"/>
    </source>
</evidence>
<dbReference type="InterPro" id="IPR003960">
    <property type="entry name" value="ATPase_AAA_CS"/>
</dbReference>
<evidence type="ECO:0000313" key="7">
    <source>
        <dbReference type="RefSeq" id="XP_036355487.1"/>
    </source>
</evidence>
<dbReference type="FunFam" id="3.40.50.300:FF:000061">
    <property type="entry name" value="ATPase family, AAA domain-containing 2"/>
    <property type="match status" value="1"/>
</dbReference>
<evidence type="ECO:0000256" key="1">
    <source>
        <dbReference type="ARBA" id="ARBA00022741"/>
    </source>
</evidence>
<organism evidence="4 5">
    <name type="scientific">Octopus sinensis</name>
    <name type="common">East Asian common octopus</name>
    <dbReference type="NCBI Taxonomy" id="2607531"/>
    <lineage>
        <taxon>Eukaryota</taxon>
        <taxon>Metazoa</taxon>
        <taxon>Spiralia</taxon>
        <taxon>Lophotrochozoa</taxon>
        <taxon>Mollusca</taxon>
        <taxon>Cephalopoda</taxon>
        <taxon>Coleoidea</taxon>
        <taxon>Octopodiformes</taxon>
        <taxon>Octopoda</taxon>
        <taxon>Incirrata</taxon>
        <taxon>Octopodidae</taxon>
        <taxon>Octopus</taxon>
    </lineage>
</organism>
<sequence>MESSGSEHFDLNVEPVETSDCEGQRCRLGSTLCASLGVELGSFVRITTPKISAICSVWPRPEDQDGVLQFSELVTRDCFKTTKVFDGIPHIDVLSTANAKSTEISIIAKDINSFEKLKHMHRHSVCLQEYCRSCLHFVGIGVNVKVNLSKSDVGCKYGMSYIIVHSIKPETTDVAIVSKATKVRIRDVITEEKYKQRLNKPNIVLGGLEEPAESLKEIVRLPMILKENPNFRGAELPRGVLLHGPPGCGKTTLVKYVAVECDAHLVTVNGPELLSSQPGESEQNLKTVFELATRIGKTDGCILFFDEIDSLCPKQDYSSKSTKLTAQLGLLMDSIENDSGLVVVAASNQPAAIDPTIRRPGRFDREVLLSIPTMKQREKILAAHLKKMPVAVDVNLGELAEVTTGYSGADLALLCREAAYIALSEYQTAPVDSTPVPLKKSHFQTVLKKIMPSLTKGNEITLDSKPIAWDDIGGLEDVKHEIQQTIEWPLKYAEKFQKLKLTYPHGVLLIGPPGCCKTTLVTTAANATNTVFMSLTSAQLYSPYVGHSETLLTELFMRARACAPAIIFLDELDACFGKRSESGSGDGCSIKDRLLSTLLNQMDGIGVKLDDVQYSNATSTVQPITSTTNTDVPINPVYNKPFVIVVAATNRPELIDEALLRPGRFDKIIYVPPPDEMSRLEILQIYTRKMKLSGVDLEVLAKQTVNFTGADICNLCQQAALLAVQEEGFSVKTVTMQNFLDALNTRGSSLSEHFIRQYEETKTKFARLTGKHKHL</sequence>
<name>A0A6P7UAZ2_9MOLL</name>
<protein>
    <submittedName>
        <fullName evidence="5 6">Spermatogenesis-associated protein 5-like protein 1</fullName>
    </submittedName>
</protein>
<dbReference type="InterPro" id="IPR050168">
    <property type="entry name" value="AAA_ATPase_domain"/>
</dbReference>
<dbReference type="KEGG" id="osn:115232399"/>
<evidence type="ECO:0000256" key="2">
    <source>
        <dbReference type="ARBA" id="ARBA00022840"/>
    </source>
</evidence>
<dbReference type="Proteomes" id="UP000515154">
    <property type="component" value="Linkage group LG2"/>
</dbReference>
<dbReference type="Gene3D" id="3.40.50.300">
    <property type="entry name" value="P-loop containing nucleotide triphosphate hydrolases"/>
    <property type="match status" value="2"/>
</dbReference>
<dbReference type="InterPro" id="IPR027417">
    <property type="entry name" value="P-loop_NTPase"/>
</dbReference>
<feature type="domain" description="AAA+ ATPase" evidence="3">
    <location>
        <begin position="236"/>
        <end position="373"/>
    </location>
</feature>
<dbReference type="GO" id="GO:0016887">
    <property type="term" value="F:ATP hydrolysis activity"/>
    <property type="evidence" value="ECO:0007669"/>
    <property type="project" value="InterPro"/>
</dbReference>
<dbReference type="PANTHER" id="PTHR23077">
    <property type="entry name" value="AAA-FAMILY ATPASE"/>
    <property type="match status" value="1"/>
</dbReference>
<evidence type="ECO:0000313" key="5">
    <source>
        <dbReference type="RefSeq" id="XP_029658116.1"/>
    </source>
</evidence>
<dbReference type="GO" id="GO:0005829">
    <property type="term" value="C:cytosol"/>
    <property type="evidence" value="ECO:0007669"/>
    <property type="project" value="TreeGrafter"/>
</dbReference>
<reference evidence="5 6" key="1">
    <citation type="submission" date="2025-08" db="UniProtKB">
        <authorList>
            <consortium name="RefSeq"/>
        </authorList>
    </citation>
    <scope>IDENTIFICATION</scope>
</reference>
<dbReference type="RefSeq" id="XP_029658116.1">
    <property type="nucleotide sequence ID" value="XM_029802256.2"/>
</dbReference>
<dbReference type="PROSITE" id="PS00674">
    <property type="entry name" value="AAA"/>
    <property type="match status" value="1"/>
</dbReference>
<dbReference type="SUPFAM" id="SSF52540">
    <property type="entry name" value="P-loop containing nucleoside triphosphate hydrolases"/>
    <property type="match status" value="2"/>
</dbReference>
<dbReference type="GO" id="GO:0005524">
    <property type="term" value="F:ATP binding"/>
    <property type="evidence" value="ECO:0007669"/>
    <property type="project" value="UniProtKB-KW"/>
</dbReference>
<keyword evidence="1" id="KW-0547">Nucleotide-binding</keyword>
<dbReference type="GO" id="GO:0030970">
    <property type="term" value="P:retrograde protein transport, ER to cytosol"/>
    <property type="evidence" value="ECO:0007669"/>
    <property type="project" value="TreeGrafter"/>
</dbReference>
<dbReference type="InterPro" id="IPR003959">
    <property type="entry name" value="ATPase_AAA_core"/>
</dbReference>
<dbReference type="Pfam" id="PF00004">
    <property type="entry name" value="AAA"/>
    <property type="match status" value="2"/>
</dbReference>
<evidence type="ECO:0000313" key="4">
    <source>
        <dbReference type="Proteomes" id="UP000515154"/>
    </source>
</evidence>
<dbReference type="PANTHER" id="PTHR23077:SF194">
    <property type="entry name" value="ATPASE FAMILY GENE 2 PROTEIN HOMOLOG B"/>
    <property type="match status" value="1"/>
</dbReference>
<dbReference type="SMART" id="SM00382">
    <property type="entry name" value="AAA"/>
    <property type="match status" value="2"/>
</dbReference>
<dbReference type="InterPro" id="IPR041569">
    <property type="entry name" value="AAA_lid_3"/>
</dbReference>
<keyword evidence="4" id="KW-1185">Reference proteome</keyword>
<dbReference type="GO" id="GO:0051228">
    <property type="term" value="P:mitotic spindle disassembly"/>
    <property type="evidence" value="ECO:0007669"/>
    <property type="project" value="TreeGrafter"/>
</dbReference>
<dbReference type="GO" id="GO:0031593">
    <property type="term" value="F:polyubiquitin modification-dependent protein binding"/>
    <property type="evidence" value="ECO:0007669"/>
    <property type="project" value="TreeGrafter"/>
</dbReference>
<evidence type="ECO:0000313" key="6">
    <source>
        <dbReference type="RefSeq" id="XP_036355483.1"/>
    </source>
</evidence>
<dbReference type="FunFam" id="3.40.50.300:FF:001921">
    <property type="entry name" value="AAA ATPase domain-containing protein"/>
    <property type="match status" value="1"/>
</dbReference>
<keyword evidence="2" id="KW-0067">ATP-binding</keyword>
<dbReference type="GO" id="GO:0005634">
    <property type="term" value="C:nucleus"/>
    <property type="evidence" value="ECO:0007669"/>
    <property type="project" value="TreeGrafter"/>
</dbReference>
<dbReference type="GO" id="GO:0034098">
    <property type="term" value="C:VCP-NPL4-UFD1 AAA ATPase complex"/>
    <property type="evidence" value="ECO:0007669"/>
    <property type="project" value="TreeGrafter"/>
</dbReference>
<dbReference type="Gene3D" id="1.10.8.60">
    <property type="match status" value="2"/>
</dbReference>
<dbReference type="Pfam" id="PF17862">
    <property type="entry name" value="AAA_lid_3"/>
    <property type="match status" value="2"/>
</dbReference>
<dbReference type="AlphaFoldDB" id="A0A6P7UAZ2"/>
<dbReference type="RefSeq" id="XP_036355487.1">
    <property type="nucleotide sequence ID" value="XM_036499594.1"/>
</dbReference>
<accession>A0A6P7UAZ2</accession>
<dbReference type="GO" id="GO:0097352">
    <property type="term" value="P:autophagosome maturation"/>
    <property type="evidence" value="ECO:0007669"/>
    <property type="project" value="TreeGrafter"/>
</dbReference>
<dbReference type="InterPro" id="IPR003593">
    <property type="entry name" value="AAA+_ATPase"/>
</dbReference>
<feature type="domain" description="AAA+ ATPase" evidence="3">
    <location>
        <begin position="503"/>
        <end position="675"/>
    </location>
</feature>